<organism evidence="6 7">
    <name type="scientific">Desulfoplanes formicivorans</name>
    <dbReference type="NCBI Taxonomy" id="1592317"/>
    <lineage>
        <taxon>Bacteria</taxon>
        <taxon>Pseudomonadati</taxon>
        <taxon>Thermodesulfobacteriota</taxon>
        <taxon>Desulfovibrionia</taxon>
        <taxon>Desulfovibrionales</taxon>
        <taxon>Desulfoplanaceae</taxon>
        <taxon>Desulfoplanes</taxon>
    </lineage>
</organism>
<dbReference type="Gene3D" id="3.30.70.20">
    <property type="match status" value="1"/>
</dbReference>
<feature type="domain" description="4Fe-4S ferredoxin-type" evidence="5">
    <location>
        <begin position="39"/>
        <end position="68"/>
    </location>
</feature>
<dbReference type="STRING" id="1592317.DPF_1982"/>
<dbReference type="EMBL" id="BDFE01000017">
    <property type="protein sequence ID" value="GAU09260.1"/>
    <property type="molecule type" value="Genomic_DNA"/>
</dbReference>
<keyword evidence="7" id="KW-1185">Reference proteome</keyword>
<dbReference type="AlphaFoldDB" id="A0A194AJ47"/>
<reference evidence="7" key="1">
    <citation type="submission" date="2016-06" db="EMBL/GenBank/DDBJ databases">
        <title>Draft genome sequence of Desulfoplanes formicivorans strain Pf12B.</title>
        <authorList>
            <person name="Watanabe M."/>
            <person name="Kojima H."/>
            <person name="Fukui M."/>
        </authorList>
    </citation>
    <scope>NUCLEOTIDE SEQUENCE [LARGE SCALE GENOMIC DNA]</scope>
    <source>
        <strain evidence="7">Pf12B</strain>
    </source>
</reference>
<gene>
    <name evidence="6" type="ORF">DPF_1982</name>
</gene>
<feature type="domain" description="4Fe-4S ferredoxin-type" evidence="5">
    <location>
        <begin position="8"/>
        <end position="37"/>
    </location>
</feature>
<dbReference type="RefSeq" id="WP_069859515.1">
    <property type="nucleotide sequence ID" value="NZ_BDFE01000017.1"/>
</dbReference>
<sequence>MAKSKGQTRVRVFSDWCKGCGLCVAFCPGKVFEMGKDGKACVVREEECLNCGFCEMHCPDFAVSVRPREECNGAVHNGYPAGTVFKDVSGIAAQAKSKNVKQPEAKPVEAVCTES</sequence>
<dbReference type="GO" id="GO:0046872">
    <property type="term" value="F:metal ion binding"/>
    <property type="evidence" value="ECO:0007669"/>
    <property type="project" value="UniProtKB-KW"/>
</dbReference>
<dbReference type="Pfam" id="PF12838">
    <property type="entry name" value="Fer4_7"/>
    <property type="match status" value="1"/>
</dbReference>
<dbReference type="OrthoDB" id="9803397at2"/>
<comment type="caution">
    <text evidence="6">The sequence shown here is derived from an EMBL/GenBank/DDBJ whole genome shotgun (WGS) entry which is preliminary data.</text>
</comment>
<proteinExistence type="predicted"/>
<dbReference type="InterPro" id="IPR050572">
    <property type="entry name" value="Fe-S_Ferredoxin"/>
</dbReference>
<evidence type="ECO:0000259" key="5">
    <source>
        <dbReference type="PROSITE" id="PS51379"/>
    </source>
</evidence>
<dbReference type="SUPFAM" id="SSF54862">
    <property type="entry name" value="4Fe-4S ferredoxins"/>
    <property type="match status" value="1"/>
</dbReference>
<evidence type="ECO:0000313" key="7">
    <source>
        <dbReference type="Proteomes" id="UP000095200"/>
    </source>
</evidence>
<keyword evidence="4" id="KW-0411">Iron-sulfur</keyword>
<dbReference type="InterPro" id="IPR017900">
    <property type="entry name" value="4Fe4S_Fe_S_CS"/>
</dbReference>
<evidence type="ECO:0000256" key="4">
    <source>
        <dbReference type="ARBA" id="ARBA00023014"/>
    </source>
</evidence>
<keyword evidence="2" id="KW-0479">Metal-binding</keyword>
<dbReference type="Proteomes" id="UP000095200">
    <property type="component" value="Unassembled WGS sequence"/>
</dbReference>
<dbReference type="PROSITE" id="PS00198">
    <property type="entry name" value="4FE4S_FER_1"/>
    <property type="match status" value="1"/>
</dbReference>
<dbReference type="InterPro" id="IPR017896">
    <property type="entry name" value="4Fe4S_Fe-S-bd"/>
</dbReference>
<dbReference type="PANTHER" id="PTHR43687:SF4">
    <property type="entry name" value="BLR5484 PROTEIN"/>
    <property type="match status" value="1"/>
</dbReference>
<name>A0A194AJ47_9BACT</name>
<evidence type="ECO:0000256" key="3">
    <source>
        <dbReference type="ARBA" id="ARBA00023004"/>
    </source>
</evidence>
<evidence type="ECO:0000313" key="6">
    <source>
        <dbReference type="EMBL" id="GAU09260.1"/>
    </source>
</evidence>
<accession>A0A194AJ47</accession>
<dbReference type="PROSITE" id="PS51379">
    <property type="entry name" value="4FE4S_FER_2"/>
    <property type="match status" value="2"/>
</dbReference>
<evidence type="ECO:0000256" key="2">
    <source>
        <dbReference type="ARBA" id="ARBA00022723"/>
    </source>
</evidence>
<evidence type="ECO:0000256" key="1">
    <source>
        <dbReference type="ARBA" id="ARBA00022485"/>
    </source>
</evidence>
<keyword evidence="3" id="KW-0408">Iron</keyword>
<dbReference type="PANTHER" id="PTHR43687">
    <property type="entry name" value="ADENYLYLSULFATE REDUCTASE, BETA SUBUNIT"/>
    <property type="match status" value="1"/>
</dbReference>
<dbReference type="GO" id="GO:0051539">
    <property type="term" value="F:4 iron, 4 sulfur cluster binding"/>
    <property type="evidence" value="ECO:0007669"/>
    <property type="project" value="UniProtKB-KW"/>
</dbReference>
<keyword evidence="1" id="KW-0004">4Fe-4S</keyword>
<protein>
    <submittedName>
        <fullName evidence="6">4Fe-4S ferredoxin</fullName>
    </submittedName>
</protein>